<keyword evidence="4" id="KW-1185">Reference proteome</keyword>
<accession>A0A844ZTJ0</accession>
<feature type="chain" id="PRO_5032272475" description="H-type lectin domain-containing protein" evidence="1">
    <location>
        <begin position="34"/>
        <end position="488"/>
    </location>
</feature>
<feature type="signal peptide" evidence="1">
    <location>
        <begin position="1"/>
        <end position="33"/>
    </location>
</feature>
<reference evidence="3 4" key="1">
    <citation type="submission" date="2019-12" db="EMBL/GenBank/DDBJ databases">
        <title>Genomic-based taxomic classification of the family Erythrobacteraceae.</title>
        <authorList>
            <person name="Xu L."/>
        </authorList>
    </citation>
    <scope>NUCLEOTIDE SEQUENCE [LARGE SCALE GENOMIC DNA]</scope>
    <source>
        <strain evidence="3 4">KCTC 52763</strain>
    </source>
</reference>
<evidence type="ECO:0000313" key="3">
    <source>
        <dbReference type="EMBL" id="MXO90622.1"/>
    </source>
</evidence>
<evidence type="ECO:0000313" key="4">
    <source>
        <dbReference type="Proteomes" id="UP000442714"/>
    </source>
</evidence>
<dbReference type="SUPFAM" id="SSF141086">
    <property type="entry name" value="Agglutinin HPA-like"/>
    <property type="match status" value="1"/>
</dbReference>
<dbReference type="InterPro" id="IPR019019">
    <property type="entry name" value="H-type_lectin_domain"/>
</dbReference>
<proteinExistence type="predicted"/>
<feature type="domain" description="H-type lectin" evidence="2">
    <location>
        <begin position="55"/>
        <end position="116"/>
    </location>
</feature>
<dbReference type="Gene3D" id="2.60.40.2080">
    <property type="match status" value="1"/>
</dbReference>
<sequence length="488" mass="50761">MGIVAPIAPYFRHLVAALCACLLSFLLVAPANAGRFEAGTFTSHDTISGSRLPETVTFQQPFDVPPIVIALPSQVGNNSSTIRITNVTTTGFDELALEPDNWDGRHISMVIHYIAVEPGRHVLPDGTIIEAGFTTTAATQFGSGFTGGSASWATVNFSAPLPGTPTVVHHLQTANSETQNVATSPSRPHISSIAQSLSATGFQLAIDRSQANSGPFPSAETIGWIAFPAGGTGTFPNIAGTPITWSAVNTPANIRGWDNGCFSNGFGQTSSSAIVVAKKISRNNADGGWLRYCAINASTITLRVDEDRDQDNERGIAAGDAEQAGIIAFSQAFHANLAADVSVAKEWQSSTSAIGDFSLPGAIAEYLITVTNAGNAPPNYDSVVTTDAIPGDLALVITDFGAPGSGPIQYTDGSPATGLNCVFVSLASTSDCFDFSTDGINFNYVPSDVGDGTDPAVTHVRAVPTGFMAADTGSGPTSFELRLRAKIK</sequence>
<organism evidence="3 4">
    <name type="scientific">Pontixanthobacter aquaemixtae</name>
    <dbReference type="NCBI Taxonomy" id="1958940"/>
    <lineage>
        <taxon>Bacteria</taxon>
        <taxon>Pseudomonadati</taxon>
        <taxon>Pseudomonadota</taxon>
        <taxon>Alphaproteobacteria</taxon>
        <taxon>Sphingomonadales</taxon>
        <taxon>Erythrobacteraceae</taxon>
        <taxon>Pontixanthobacter</taxon>
    </lineage>
</organism>
<dbReference type="Pfam" id="PF09458">
    <property type="entry name" value="H_lectin"/>
    <property type="match status" value="1"/>
</dbReference>
<dbReference type="InterPro" id="IPR037221">
    <property type="entry name" value="H-type_lectin_dom_sf"/>
</dbReference>
<evidence type="ECO:0000259" key="2">
    <source>
        <dbReference type="Pfam" id="PF09458"/>
    </source>
</evidence>
<protein>
    <recommendedName>
        <fullName evidence="2">H-type lectin domain-containing protein</fullName>
    </recommendedName>
</protein>
<dbReference type="AlphaFoldDB" id="A0A844ZTJ0"/>
<comment type="caution">
    <text evidence="3">The sequence shown here is derived from an EMBL/GenBank/DDBJ whole genome shotgun (WGS) entry which is preliminary data.</text>
</comment>
<name>A0A844ZTJ0_9SPHN</name>
<keyword evidence="1" id="KW-0732">Signal</keyword>
<gene>
    <name evidence="3" type="ORF">GRI41_07300</name>
</gene>
<evidence type="ECO:0000256" key="1">
    <source>
        <dbReference type="SAM" id="SignalP"/>
    </source>
</evidence>
<dbReference type="Proteomes" id="UP000442714">
    <property type="component" value="Unassembled WGS sequence"/>
</dbReference>
<dbReference type="EMBL" id="WTYX01000001">
    <property type="protein sequence ID" value="MXO90622.1"/>
    <property type="molecule type" value="Genomic_DNA"/>
</dbReference>
<dbReference type="GO" id="GO:0030246">
    <property type="term" value="F:carbohydrate binding"/>
    <property type="evidence" value="ECO:0007669"/>
    <property type="project" value="InterPro"/>
</dbReference>
<dbReference type="GO" id="GO:0007155">
    <property type="term" value="P:cell adhesion"/>
    <property type="evidence" value="ECO:0007669"/>
    <property type="project" value="InterPro"/>
</dbReference>